<evidence type="ECO:0000256" key="2">
    <source>
        <dbReference type="ARBA" id="ARBA00005988"/>
    </source>
</evidence>
<keyword evidence="14" id="KW-1185">Reference proteome</keyword>
<dbReference type="PANTHER" id="PTHR12756">
    <property type="entry name" value="CYTOSOLIC CARBOXYPEPTIDASE"/>
    <property type="match status" value="1"/>
</dbReference>
<comment type="similarity">
    <text evidence="2 9">Belongs to the peptidase M14 family.</text>
</comment>
<gene>
    <name evidence="13" type="ORF">GE061_006176</name>
</gene>
<keyword evidence="7" id="KW-0862">Zinc</keyword>
<name>A0A8S9WUW2_APOLU</name>
<dbReference type="GO" id="GO:0006508">
    <property type="term" value="P:proteolysis"/>
    <property type="evidence" value="ECO:0007669"/>
    <property type="project" value="UniProtKB-KW"/>
</dbReference>
<evidence type="ECO:0000256" key="8">
    <source>
        <dbReference type="ARBA" id="ARBA00023049"/>
    </source>
</evidence>
<keyword evidence="4" id="KW-0645">Protease</keyword>
<feature type="region of interest" description="Disordered" evidence="11">
    <location>
        <begin position="655"/>
        <end position="674"/>
    </location>
</feature>
<evidence type="ECO:0000256" key="7">
    <source>
        <dbReference type="ARBA" id="ARBA00022833"/>
    </source>
</evidence>
<evidence type="ECO:0000256" key="9">
    <source>
        <dbReference type="PROSITE-ProRule" id="PRU01379"/>
    </source>
</evidence>
<feature type="region of interest" description="Disordered" evidence="11">
    <location>
        <begin position="715"/>
        <end position="750"/>
    </location>
</feature>
<evidence type="ECO:0000256" key="5">
    <source>
        <dbReference type="ARBA" id="ARBA00022723"/>
    </source>
</evidence>
<accession>A0A8S9WUW2</accession>
<feature type="compositionally biased region" description="Basic and acidic residues" evidence="11">
    <location>
        <begin position="661"/>
        <end position="674"/>
    </location>
</feature>
<protein>
    <recommendedName>
        <fullName evidence="12">Peptidase M14 domain-containing protein</fullName>
    </recommendedName>
</protein>
<feature type="region of interest" description="Disordered" evidence="11">
    <location>
        <begin position="581"/>
        <end position="600"/>
    </location>
</feature>
<dbReference type="InterPro" id="IPR040626">
    <property type="entry name" value="Pepdidase_M14_N"/>
</dbReference>
<dbReference type="GO" id="GO:0004181">
    <property type="term" value="F:metallocarboxypeptidase activity"/>
    <property type="evidence" value="ECO:0007669"/>
    <property type="project" value="InterPro"/>
</dbReference>
<dbReference type="AlphaFoldDB" id="A0A8S9WUW2"/>
<evidence type="ECO:0000313" key="14">
    <source>
        <dbReference type="Proteomes" id="UP000466442"/>
    </source>
</evidence>
<keyword evidence="10" id="KW-0175">Coiled coil</keyword>
<feature type="active site" description="Proton donor/acceptor" evidence="9">
    <location>
        <position position="525"/>
    </location>
</feature>
<dbReference type="Pfam" id="PF18027">
    <property type="entry name" value="Pepdidase_M14_N"/>
    <property type="match status" value="1"/>
</dbReference>
<keyword evidence="5" id="KW-0479">Metal-binding</keyword>
<evidence type="ECO:0000256" key="3">
    <source>
        <dbReference type="ARBA" id="ARBA00022645"/>
    </source>
</evidence>
<dbReference type="InterPro" id="IPR050821">
    <property type="entry name" value="Cytosolic_carboxypeptidase"/>
</dbReference>
<dbReference type="Gene3D" id="3.40.630.10">
    <property type="entry name" value="Zn peptidases"/>
    <property type="match status" value="1"/>
</dbReference>
<dbReference type="Proteomes" id="UP000466442">
    <property type="component" value="Unassembled WGS sequence"/>
</dbReference>
<feature type="compositionally biased region" description="Acidic residues" evidence="11">
    <location>
        <begin position="585"/>
        <end position="596"/>
    </location>
</feature>
<keyword evidence="6" id="KW-0378">Hydrolase</keyword>
<dbReference type="EMBL" id="WIXP02000014">
    <property type="protein sequence ID" value="KAF6199878.1"/>
    <property type="molecule type" value="Genomic_DNA"/>
</dbReference>
<sequence length="951" mass="108980">MSTAVEEERENNYRFDSLVICDDILKGSYLSSLLANTLKSNQVEINTDSKSQRPVARLKEPRDLFTLPKEPECAQEAAKWPAECQVVDMKVQHIEAMPMMPELYYTSTGKEIVVKVIGEEAGQVVYQYNPMSAVNYFTRSVSGGNRIPPAPNMSTDLKFESRFESGNLAKAVKITDTYYELSIRADLYTNKHMQWFYFMVENTKKNSVYRLSIVNLLKGDSLYNEGMRPVMYSCKDAVIRKVGWRRCGTNINYYQNDTNGDDENNSTFTLTFNIEFPYDDDCVFLAHNYPYTYTDLQEYLIKLQNHPVKSQFTKLRLLCRTLAGNNVYYLTVTDNSNEEADQKPKKKAVVMTARVHPGESPASWMMKGVIDFITGDSQQARELREKFIFKLVPMLNPDGVIVGNNRCSLSGRDLNRQYRTVIRETYPPVWHTKVLIKRLIEECGVAMYCDFHAHSRKHNVFIYGCENKRVAEKRLQEQVFPLMLHKNTADKFSFENCKFRINKDKEGTGRVVIWMMGVDNSYTLEASFAGSTLGSRHHTHFTTQDYENMGRSFCETLLDYVDDTPAKVNIIAEIEPANIELSDYSSDEGELSDLSDDERRKREDYVITAPPPSPVHPNNKKPKAKIPTARLDLDTSPDMDSSGDEFLQSGCLQASSRHISPKKDSVFPKTTDLREPISMPPELIVTSTSHHQEANVFERLYKTSDQSKGHLIVSKPLSRKGSCKKSPDLRSRRKLVRQNGEQSDPEYQAPSEISLPIKKHFWKALSNDNIPWSFNYNEHEEVLRACSEKLAELKKRHKSKDRDKLEMDLVGTPSKLTPAKRKIKRRAKSMRIERTSTLVDSQLQLEAFKVKSVKPDYKKIDEEVLRRQNTKKPIPNRKFRKGGYVSLATVNGNNLQDQSGDESNEALGTKKKKKKRKILQISKTVKSAMNAVSAVTVTRKDNKKEVSKRKF</sequence>
<dbReference type="FunFam" id="3.40.630.10:FF:000011">
    <property type="entry name" value="cytosolic carboxypeptidase 2 isoform X1"/>
    <property type="match status" value="1"/>
</dbReference>
<keyword evidence="8" id="KW-0482">Metalloprotease</keyword>
<reference evidence="13" key="1">
    <citation type="journal article" date="2021" name="Mol. Ecol. Resour.">
        <title>Apolygus lucorum genome provides insights into omnivorousness and mesophyll feeding.</title>
        <authorList>
            <person name="Liu Y."/>
            <person name="Liu H."/>
            <person name="Wang H."/>
            <person name="Huang T."/>
            <person name="Liu B."/>
            <person name="Yang B."/>
            <person name="Yin L."/>
            <person name="Li B."/>
            <person name="Zhang Y."/>
            <person name="Zhang S."/>
            <person name="Jiang F."/>
            <person name="Zhang X."/>
            <person name="Ren Y."/>
            <person name="Wang B."/>
            <person name="Wang S."/>
            <person name="Lu Y."/>
            <person name="Wu K."/>
            <person name="Fan W."/>
            <person name="Wang G."/>
        </authorList>
    </citation>
    <scope>NUCLEOTIDE SEQUENCE</scope>
    <source>
        <strain evidence="13">12Hb</strain>
    </source>
</reference>
<dbReference type="SUPFAM" id="SSF53187">
    <property type="entry name" value="Zn-dependent exopeptidases"/>
    <property type="match status" value="1"/>
</dbReference>
<keyword evidence="3" id="KW-0121">Carboxypeptidase</keyword>
<evidence type="ECO:0000313" key="13">
    <source>
        <dbReference type="EMBL" id="KAF6199878.1"/>
    </source>
</evidence>
<dbReference type="PROSITE" id="PS52035">
    <property type="entry name" value="PEPTIDASE_M14"/>
    <property type="match status" value="1"/>
</dbReference>
<evidence type="ECO:0000256" key="6">
    <source>
        <dbReference type="ARBA" id="ARBA00022801"/>
    </source>
</evidence>
<feature type="region of interest" description="Disordered" evidence="11">
    <location>
        <begin position="607"/>
        <end position="626"/>
    </location>
</feature>
<comment type="cofactor">
    <cofactor evidence="1">
        <name>Zn(2+)</name>
        <dbReference type="ChEBI" id="CHEBI:29105"/>
    </cofactor>
</comment>
<dbReference type="OrthoDB" id="10253041at2759"/>
<dbReference type="InterPro" id="IPR000834">
    <property type="entry name" value="Peptidase_M14"/>
</dbReference>
<dbReference type="CDD" id="cd06907">
    <property type="entry name" value="M14_AGBL2-3_like"/>
    <property type="match status" value="1"/>
</dbReference>
<evidence type="ECO:0000256" key="11">
    <source>
        <dbReference type="SAM" id="MobiDB-lite"/>
    </source>
</evidence>
<evidence type="ECO:0000256" key="10">
    <source>
        <dbReference type="SAM" id="Coils"/>
    </source>
</evidence>
<feature type="coiled-coil region" evidence="10">
    <location>
        <begin position="776"/>
        <end position="803"/>
    </location>
</feature>
<dbReference type="Gene3D" id="2.60.40.3120">
    <property type="match status" value="1"/>
</dbReference>
<comment type="caution">
    <text evidence="13">The sequence shown here is derived from an EMBL/GenBank/DDBJ whole genome shotgun (WGS) entry which is preliminary data.</text>
</comment>
<dbReference type="PANTHER" id="PTHR12756:SF45">
    <property type="entry name" value="CYTOSOLIC CARBOXYPEPTIDASE NNA1"/>
    <property type="match status" value="1"/>
</dbReference>
<evidence type="ECO:0000256" key="4">
    <source>
        <dbReference type="ARBA" id="ARBA00022670"/>
    </source>
</evidence>
<dbReference type="GO" id="GO:0008270">
    <property type="term" value="F:zinc ion binding"/>
    <property type="evidence" value="ECO:0007669"/>
    <property type="project" value="InterPro"/>
</dbReference>
<organism evidence="13 14">
    <name type="scientific">Apolygus lucorum</name>
    <name type="common">Small green plant bug</name>
    <name type="synonym">Lygocoris lucorum</name>
    <dbReference type="NCBI Taxonomy" id="248454"/>
    <lineage>
        <taxon>Eukaryota</taxon>
        <taxon>Metazoa</taxon>
        <taxon>Ecdysozoa</taxon>
        <taxon>Arthropoda</taxon>
        <taxon>Hexapoda</taxon>
        <taxon>Insecta</taxon>
        <taxon>Pterygota</taxon>
        <taxon>Neoptera</taxon>
        <taxon>Paraneoptera</taxon>
        <taxon>Hemiptera</taxon>
        <taxon>Heteroptera</taxon>
        <taxon>Panheteroptera</taxon>
        <taxon>Cimicomorpha</taxon>
        <taxon>Miridae</taxon>
        <taxon>Mirini</taxon>
        <taxon>Apolygus</taxon>
    </lineage>
</organism>
<feature type="region of interest" description="Disordered" evidence="11">
    <location>
        <begin position="891"/>
        <end position="919"/>
    </location>
</feature>
<evidence type="ECO:0000256" key="1">
    <source>
        <dbReference type="ARBA" id="ARBA00001947"/>
    </source>
</evidence>
<feature type="domain" description="Peptidase M14" evidence="12">
    <location>
        <begin position="289"/>
        <end position="561"/>
    </location>
</feature>
<evidence type="ECO:0000259" key="12">
    <source>
        <dbReference type="PROSITE" id="PS52035"/>
    </source>
</evidence>
<proteinExistence type="inferred from homology"/>
<dbReference type="Pfam" id="PF00246">
    <property type="entry name" value="Peptidase_M14"/>
    <property type="match status" value="1"/>
</dbReference>
<feature type="compositionally biased region" description="Basic residues" evidence="11">
    <location>
        <begin position="909"/>
        <end position="918"/>
    </location>
</feature>